<dbReference type="Proteomes" id="UP000248724">
    <property type="component" value="Unassembled WGS sequence"/>
</dbReference>
<accession>A0A2W5Z2G5</accession>
<proteinExistence type="predicted"/>
<dbReference type="SUPFAM" id="SSF53659">
    <property type="entry name" value="Isocitrate/Isopropylmalate dehydrogenase-like"/>
    <property type="match status" value="1"/>
</dbReference>
<dbReference type="EMBL" id="QHBU01000208">
    <property type="protein sequence ID" value="PZR79412.1"/>
    <property type="molecule type" value="Genomic_DNA"/>
</dbReference>
<sequence length="65" mass="6607">MTLPIALDAMGTDRGPGEVVAAARQARDDHGIEVVLVGHPDALGDTDGIEVLAATQVVDMGDDPA</sequence>
<evidence type="ECO:0000313" key="2">
    <source>
        <dbReference type="Proteomes" id="UP000248724"/>
    </source>
</evidence>
<dbReference type="Gene3D" id="3.40.718.10">
    <property type="entry name" value="Isopropylmalate Dehydrogenase"/>
    <property type="match status" value="1"/>
</dbReference>
<reference evidence="1 2" key="1">
    <citation type="journal article" date="2017" name="Nature">
        <title>Atmospheric trace gases support primary production in Antarctic desert surface soil.</title>
        <authorList>
            <person name="Ji M."/>
            <person name="Greening C."/>
            <person name="Vanwonterghem I."/>
            <person name="Carere C.R."/>
            <person name="Bay S.K."/>
            <person name="Steen J.A."/>
            <person name="Montgomery K."/>
            <person name="Lines T."/>
            <person name="Beardall J."/>
            <person name="van Dorst J."/>
            <person name="Snape I."/>
            <person name="Stott M.B."/>
            <person name="Hugenholtz P."/>
            <person name="Ferrari B.C."/>
        </authorList>
    </citation>
    <scope>NUCLEOTIDE SEQUENCE [LARGE SCALE GENOMIC DNA]</scope>
    <source>
        <strain evidence="1">RRmetagenome_bin12</strain>
    </source>
</reference>
<feature type="non-terminal residue" evidence="1">
    <location>
        <position position="65"/>
    </location>
</feature>
<keyword evidence="1" id="KW-0012">Acyltransferase</keyword>
<comment type="caution">
    <text evidence="1">The sequence shown here is derived from an EMBL/GenBank/DDBJ whole genome shotgun (WGS) entry which is preliminary data.</text>
</comment>
<evidence type="ECO:0000313" key="1">
    <source>
        <dbReference type="EMBL" id="PZR79412.1"/>
    </source>
</evidence>
<dbReference type="AlphaFoldDB" id="A0A2W5Z2G5"/>
<keyword evidence="1" id="KW-0808">Transferase</keyword>
<organism evidence="1 2">
    <name type="scientific">Candidatus Aeolococcus gillhamiae</name>
    <dbReference type="NCBI Taxonomy" id="3127015"/>
    <lineage>
        <taxon>Bacteria</taxon>
        <taxon>Bacillati</taxon>
        <taxon>Candidatus Dormiibacterota</taxon>
        <taxon>Candidatus Dormibacteria</taxon>
        <taxon>Candidatus Aeolococcales</taxon>
        <taxon>Candidatus Aeolococcaceae</taxon>
        <taxon>Candidatus Aeolococcus</taxon>
    </lineage>
</organism>
<name>A0A2W5Z2G5_9BACT</name>
<protein>
    <submittedName>
        <fullName evidence="1">Phosphate acyltransferase</fullName>
    </submittedName>
</protein>
<dbReference type="GO" id="GO:0016746">
    <property type="term" value="F:acyltransferase activity"/>
    <property type="evidence" value="ECO:0007669"/>
    <property type="project" value="UniProtKB-KW"/>
</dbReference>
<gene>
    <name evidence="1" type="ORF">DLM65_10805</name>
</gene>